<dbReference type="GO" id="GO:0046872">
    <property type="term" value="F:metal ion binding"/>
    <property type="evidence" value="ECO:0007669"/>
    <property type="project" value="UniProtKB-KW"/>
</dbReference>
<name>A0A7V4TYC9_CALAY</name>
<comment type="similarity">
    <text evidence="1">Belongs to the peptidase A31 family.</text>
</comment>
<evidence type="ECO:0000313" key="7">
    <source>
        <dbReference type="EMBL" id="HGY54253.1"/>
    </source>
</evidence>
<accession>A0A7V4TYC9</accession>
<keyword evidence="3 7" id="KW-0645">Protease</keyword>
<evidence type="ECO:0000256" key="5">
    <source>
        <dbReference type="ARBA" id="ARBA00022750"/>
    </source>
</evidence>
<keyword evidence="4" id="KW-0479">Metal-binding</keyword>
<organism evidence="7">
    <name type="scientific">Caldithrix abyssi</name>
    <dbReference type="NCBI Taxonomy" id="187145"/>
    <lineage>
        <taxon>Bacteria</taxon>
        <taxon>Pseudomonadati</taxon>
        <taxon>Calditrichota</taxon>
        <taxon>Calditrichia</taxon>
        <taxon>Calditrichales</taxon>
        <taxon>Calditrichaceae</taxon>
        <taxon>Caldithrix</taxon>
    </lineage>
</organism>
<dbReference type="GO" id="GO:0008047">
    <property type="term" value="F:enzyme activator activity"/>
    <property type="evidence" value="ECO:0007669"/>
    <property type="project" value="InterPro"/>
</dbReference>
<dbReference type="InterPro" id="IPR023430">
    <property type="entry name" value="Pept_HybD-like_dom_sf"/>
</dbReference>
<comment type="caution">
    <text evidence="7">The sequence shown here is derived from an EMBL/GenBank/DDBJ whole genome shotgun (WGS) entry which is preliminary data.</text>
</comment>
<proteinExistence type="inferred from homology"/>
<evidence type="ECO:0000256" key="6">
    <source>
        <dbReference type="ARBA" id="ARBA00022801"/>
    </source>
</evidence>
<sequence>MEKTNIAVIGIGNILMKDEGVGCHAANLLLSEYEFEPAITIIDAGTTGTDLLPYLEEHDRIIILDAVEFEQEPGFIGSIENDDILARLTTKMSMHHMGITDVLSTAKLLDIVPSQLFLLGMQPKDLSVGMELTEEIRKRLPRMLEVAIMKLEEWGVKVQKK</sequence>
<keyword evidence="5" id="KW-0064">Aspartyl protease</keyword>
<keyword evidence="6" id="KW-0378">Hydrolase</keyword>
<dbReference type="GO" id="GO:0016485">
    <property type="term" value="P:protein processing"/>
    <property type="evidence" value="ECO:0007669"/>
    <property type="project" value="TreeGrafter"/>
</dbReference>
<protein>
    <submittedName>
        <fullName evidence="7">Hydrogenase maturation protease</fullName>
    </submittedName>
</protein>
<dbReference type="SUPFAM" id="SSF53163">
    <property type="entry name" value="HybD-like"/>
    <property type="match status" value="1"/>
</dbReference>
<dbReference type="CDD" id="cd06062">
    <property type="entry name" value="H2MP_MemB-H2up"/>
    <property type="match status" value="1"/>
</dbReference>
<evidence type="ECO:0000256" key="1">
    <source>
        <dbReference type="ARBA" id="ARBA00006814"/>
    </source>
</evidence>
<reference evidence="7" key="1">
    <citation type="journal article" date="2020" name="mSystems">
        <title>Genome- and Community-Level Interaction Insights into Carbon Utilization and Element Cycling Functions of Hydrothermarchaeota in Hydrothermal Sediment.</title>
        <authorList>
            <person name="Zhou Z."/>
            <person name="Liu Y."/>
            <person name="Xu W."/>
            <person name="Pan J."/>
            <person name="Luo Z.H."/>
            <person name="Li M."/>
        </authorList>
    </citation>
    <scope>NUCLEOTIDE SEQUENCE [LARGE SCALE GENOMIC DNA]</scope>
    <source>
        <strain evidence="7">HyVt-577</strain>
    </source>
</reference>
<dbReference type="EMBL" id="DRQG01000014">
    <property type="protein sequence ID" value="HGY54253.1"/>
    <property type="molecule type" value="Genomic_DNA"/>
</dbReference>
<dbReference type="NCBIfam" id="TIGR00072">
    <property type="entry name" value="hydrog_prot"/>
    <property type="match status" value="1"/>
</dbReference>
<evidence type="ECO:0000256" key="3">
    <source>
        <dbReference type="ARBA" id="ARBA00022670"/>
    </source>
</evidence>
<dbReference type="Proteomes" id="UP000885779">
    <property type="component" value="Unassembled WGS sequence"/>
</dbReference>
<dbReference type="GO" id="GO:0004190">
    <property type="term" value="F:aspartic-type endopeptidase activity"/>
    <property type="evidence" value="ECO:0007669"/>
    <property type="project" value="UniProtKB-KW"/>
</dbReference>
<dbReference type="InterPro" id="IPR000671">
    <property type="entry name" value="Peptidase_A31"/>
</dbReference>
<evidence type="ECO:0000256" key="4">
    <source>
        <dbReference type="ARBA" id="ARBA00022723"/>
    </source>
</evidence>
<dbReference type="Gene3D" id="3.40.50.1450">
    <property type="entry name" value="HybD-like"/>
    <property type="match status" value="1"/>
</dbReference>
<keyword evidence="2" id="KW-0533">Nickel</keyword>
<dbReference type="PRINTS" id="PR00446">
    <property type="entry name" value="HYDRGNUPTAKE"/>
</dbReference>
<dbReference type="AlphaFoldDB" id="A0A7V4TYC9"/>
<dbReference type="FunFam" id="3.40.50.1450:FF:000002">
    <property type="entry name" value="Hydrogenase 1 maturation protease"/>
    <property type="match status" value="1"/>
</dbReference>
<dbReference type="PANTHER" id="PTHR30302:SF1">
    <property type="entry name" value="HYDROGENASE 2 MATURATION PROTEASE"/>
    <property type="match status" value="1"/>
</dbReference>
<dbReference type="PANTHER" id="PTHR30302">
    <property type="entry name" value="HYDROGENASE 1 MATURATION PROTEASE"/>
    <property type="match status" value="1"/>
</dbReference>
<gene>
    <name evidence="7" type="ORF">ENK44_01000</name>
</gene>
<dbReference type="Pfam" id="PF01750">
    <property type="entry name" value="HycI"/>
    <property type="match status" value="1"/>
</dbReference>
<evidence type="ECO:0000256" key="2">
    <source>
        <dbReference type="ARBA" id="ARBA00022596"/>
    </source>
</evidence>